<comment type="caution">
    <text evidence="2">The sequence shown here is derived from an EMBL/GenBank/DDBJ whole genome shotgun (WGS) entry which is preliminary data.</text>
</comment>
<feature type="compositionally biased region" description="Pro residues" evidence="1">
    <location>
        <begin position="98"/>
        <end position="107"/>
    </location>
</feature>
<proteinExistence type="predicted"/>
<dbReference type="AlphaFoldDB" id="A0A9N7W3J4"/>
<feature type="compositionally biased region" description="Basic and acidic residues" evidence="1">
    <location>
        <begin position="72"/>
        <end position="86"/>
    </location>
</feature>
<feature type="compositionally biased region" description="Low complexity" evidence="1">
    <location>
        <begin position="108"/>
        <end position="124"/>
    </location>
</feature>
<gene>
    <name evidence="2" type="ORF">PLEPLA_LOCUS48521</name>
</gene>
<accession>A0A9N7W3J4</accession>
<dbReference type="Proteomes" id="UP001153269">
    <property type="component" value="Unassembled WGS sequence"/>
</dbReference>
<reference evidence="2" key="1">
    <citation type="submission" date="2020-03" db="EMBL/GenBank/DDBJ databases">
        <authorList>
            <person name="Weist P."/>
        </authorList>
    </citation>
    <scope>NUCLEOTIDE SEQUENCE</scope>
</reference>
<organism evidence="2 3">
    <name type="scientific">Pleuronectes platessa</name>
    <name type="common">European plaice</name>
    <dbReference type="NCBI Taxonomy" id="8262"/>
    <lineage>
        <taxon>Eukaryota</taxon>
        <taxon>Metazoa</taxon>
        <taxon>Chordata</taxon>
        <taxon>Craniata</taxon>
        <taxon>Vertebrata</taxon>
        <taxon>Euteleostomi</taxon>
        <taxon>Actinopterygii</taxon>
        <taxon>Neopterygii</taxon>
        <taxon>Teleostei</taxon>
        <taxon>Neoteleostei</taxon>
        <taxon>Acanthomorphata</taxon>
        <taxon>Carangaria</taxon>
        <taxon>Pleuronectiformes</taxon>
        <taxon>Pleuronectoidei</taxon>
        <taxon>Pleuronectidae</taxon>
        <taxon>Pleuronectes</taxon>
    </lineage>
</organism>
<evidence type="ECO:0000256" key="1">
    <source>
        <dbReference type="SAM" id="MobiDB-lite"/>
    </source>
</evidence>
<feature type="compositionally biased region" description="Low complexity" evidence="1">
    <location>
        <begin position="38"/>
        <end position="50"/>
    </location>
</feature>
<name>A0A9N7W3J4_PLEPL</name>
<feature type="region of interest" description="Disordered" evidence="1">
    <location>
        <begin position="72"/>
        <end position="127"/>
    </location>
</feature>
<feature type="region of interest" description="Disordered" evidence="1">
    <location>
        <begin position="1"/>
        <end position="57"/>
    </location>
</feature>
<evidence type="ECO:0000313" key="2">
    <source>
        <dbReference type="EMBL" id="CAB1460670.1"/>
    </source>
</evidence>
<evidence type="ECO:0000313" key="3">
    <source>
        <dbReference type="Proteomes" id="UP001153269"/>
    </source>
</evidence>
<protein>
    <submittedName>
        <fullName evidence="2">Uncharacterized protein</fullName>
    </submittedName>
</protein>
<sequence length="144" mass="15949">MEKEKWCSDVKNHTETENQVPLCGDKGLYRGDTEPEAGEAAAADRPGASSERTHTAELLRSNVRCSSWRRNLHPEEEWREREREGGDTASFCGSSSKRPPPLPPPPLHSSTSHRFSPSPSSLHPNASLKTCVPTINIYVCPARD</sequence>
<dbReference type="EMBL" id="CADEAL010004489">
    <property type="protein sequence ID" value="CAB1460670.1"/>
    <property type="molecule type" value="Genomic_DNA"/>
</dbReference>
<keyword evidence="3" id="KW-1185">Reference proteome</keyword>
<feature type="compositionally biased region" description="Basic and acidic residues" evidence="1">
    <location>
        <begin position="1"/>
        <end position="16"/>
    </location>
</feature>